<feature type="region of interest" description="Disordered" evidence="1">
    <location>
        <begin position="370"/>
        <end position="530"/>
    </location>
</feature>
<reference evidence="2" key="1">
    <citation type="journal article" date="2020" name="Stud. Mycol.">
        <title>101 Dothideomycetes genomes: a test case for predicting lifestyles and emergence of pathogens.</title>
        <authorList>
            <person name="Haridas S."/>
            <person name="Albert R."/>
            <person name="Binder M."/>
            <person name="Bloem J."/>
            <person name="Labutti K."/>
            <person name="Salamov A."/>
            <person name="Andreopoulos B."/>
            <person name="Baker S."/>
            <person name="Barry K."/>
            <person name="Bills G."/>
            <person name="Bluhm B."/>
            <person name="Cannon C."/>
            <person name="Castanera R."/>
            <person name="Culley D."/>
            <person name="Daum C."/>
            <person name="Ezra D."/>
            <person name="Gonzalez J."/>
            <person name="Henrissat B."/>
            <person name="Kuo A."/>
            <person name="Liang C."/>
            <person name="Lipzen A."/>
            <person name="Lutzoni F."/>
            <person name="Magnuson J."/>
            <person name="Mondo S."/>
            <person name="Nolan M."/>
            <person name="Ohm R."/>
            <person name="Pangilinan J."/>
            <person name="Park H.-J."/>
            <person name="Ramirez L."/>
            <person name="Alfaro M."/>
            <person name="Sun H."/>
            <person name="Tritt A."/>
            <person name="Yoshinaga Y."/>
            <person name="Zwiers L.-H."/>
            <person name="Turgeon B."/>
            <person name="Goodwin S."/>
            <person name="Spatafora J."/>
            <person name="Crous P."/>
            <person name="Grigoriev I."/>
        </authorList>
    </citation>
    <scope>NUCLEOTIDE SEQUENCE</scope>
    <source>
        <strain evidence="2">CBS 119925</strain>
    </source>
</reference>
<feature type="compositionally biased region" description="Acidic residues" evidence="1">
    <location>
        <begin position="485"/>
        <end position="496"/>
    </location>
</feature>
<evidence type="ECO:0000313" key="2">
    <source>
        <dbReference type="EMBL" id="KAF2742960.1"/>
    </source>
</evidence>
<dbReference type="Proteomes" id="UP000799440">
    <property type="component" value="Unassembled WGS sequence"/>
</dbReference>
<dbReference type="EMBL" id="MU006602">
    <property type="protein sequence ID" value="KAF2742960.1"/>
    <property type="molecule type" value="Genomic_DNA"/>
</dbReference>
<feature type="compositionally biased region" description="Acidic residues" evidence="1">
    <location>
        <begin position="432"/>
        <end position="474"/>
    </location>
</feature>
<sequence>MPALSKATRRTPTRPPRFTIPNVRPLLTRLHHLLPSTLSLPDLRAHLPTASTLLLTLAIHILTTRRRHKTSRRLRNLEDKAYACIRHHELYSALLDHPGRLVATLRQTLDTLVEKRVCTQREANIVFRRLRADFHRHERDRVDLRVEAGCEVGKFDEAFVPAATEMSKRVAEEVNRRVNRAKDEVKLKKKKKKKVGLAAARKRELETGMAPERVGVLRAKGPKRADRARRGVAGLFQRSMDVLGGGAEVKAVSKPVSKTKFKRKRLVVDEVEAEDEDVDEDEEASEVTRSIEIGTDWEPVNKNKRKRWSAEWKELLEWSPVPKRVKKAWGGLLGAKKEGAEENVGRNKVLRGEGMPEWREGDSYRAFYVEVPLESSDEDEEEEQDENGYVYVYQQGRGGGSTASRQEDHSEGQHGAQGHHPDKSADDGKDGAEDEDHDEEQDGNDDYEDDDGDGQDDSEDNADDDGDQAQDDDENSSRSYSDETASQDDYDSDLDVYEGQYTRVGSPSPPPDGNRNEPLLVIPRNPAPPGPWWLPFMI</sequence>
<proteinExistence type="predicted"/>
<protein>
    <submittedName>
        <fullName evidence="2">Uncharacterized protein</fullName>
    </submittedName>
</protein>
<keyword evidence="3" id="KW-1185">Reference proteome</keyword>
<evidence type="ECO:0000313" key="3">
    <source>
        <dbReference type="Proteomes" id="UP000799440"/>
    </source>
</evidence>
<feature type="compositionally biased region" description="Basic and acidic residues" evidence="1">
    <location>
        <begin position="419"/>
        <end position="431"/>
    </location>
</feature>
<evidence type="ECO:0000256" key="1">
    <source>
        <dbReference type="SAM" id="MobiDB-lite"/>
    </source>
</evidence>
<gene>
    <name evidence="2" type="ORF">M011DRAFT_253306</name>
</gene>
<accession>A0A6A6UZX4</accession>
<name>A0A6A6UZX4_9PLEO</name>
<organism evidence="2 3">
    <name type="scientific">Sporormia fimetaria CBS 119925</name>
    <dbReference type="NCBI Taxonomy" id="1340428"/>
    <lineage>
        <taxon>Eukaryota</taxon>
        <taxon>Fungi</taxon>
        <taxon>Dikarya</taxon>
        <taxon>Ascomycota</taxon>
        <taxon>Pezizomycotina</taxon>
        <taxon>Dothideomycetes</taxon>
        <taxon>Pleosporomycetidae</taxon>
        <taxon>Pleosporales</taxon>
        <taxon>Sporormiaceae</taxon>
        <taxon>Sporormia</taxon>
    </lineage>
</organism>
<feature type="compositionally biased region" description="Acidic residues" evidence="1">
    <location>
        <begin position="375"/>
        <end position="386"/>
    </location>
</feature>
<dbReference type="AlphaFoldDB" id="A0A6A6UZX4"/>